<proteinExistence type="predicted"/>
<feature type="region of interest" description="Disordered" evidence="5">
    <location>
        <begin position="62"/>
        <end position="82"/>
    </location>
</feature>
<dbReference type="GeneID" id="92094909"/>
<evidence type="ECO:0000256" key="5">
    <source>
        <dbReference type="SAM" id="MobiDB-lite"/>
    </source>
</evidence>
<evidence type="ECO:0008006" key="9">
    <source>
        <dbReference type="Google" id="ProtNLM"/>
    </source>
</evidence>
<evidence type="ECO:0000256" key="6">
    <source>
        <dbReference type="SAM" id="Phobius"/>
    </source>
</evidence>
<evidence type="ECO:0000256" key="4">
    <source>
        <dbReference type="ARBA" id="ARBA00023136"/>
    </source>
</evidence>
<reference evidence="7 8" key="1">
    <citation type="submission" date="2023-01" db="EMBL/GenBank/DDBJ databases">
        <title>Analysis of 21 Apiospora genomes using comparative genomics revels a genus with tremendous synthesis potential of carbohydrate active enzymes and secondary metabolites.</title>
        <authorList>
            <person name="Sorensen T."/>
        </authorList>
    </citation>
    <scope>NUCLEOTIDE SEQUENCE [LARGE SCALE GENOMIC DNA]</scope>
    <source>
        <strain evidence="7 8">CBS 135458</strain>
    </source>
</reference>
<protein>
    <recommendedName>
        <fullName evidence="9">MFS transporter</fullName>
    </recommendedName>
</protein>
<feature type="transmembrane region" description="Helical" evidence="6">
    <location>
        <begin position="30"/>
        <end position="52"/>
    </location>
</feature>
<evidence type="ECO:0000256" key="2">
    <source>
        <dbReference type="ARBA" id="ARBA00022692"/>
    </source>
</evidence>
<keyword evidence="3 6" id="KW-1133">Transmembrane helix</keyword>
<dbReference type="Proteomes" id="UP001480595">
    <property type="component" value="Unassembled WGS sequence"/>
</dbReference>
<evidence type="ECO:0000313" key="7">
    <source>
        <dbReference type="EMBL" id="KAK8048707.1"/>
    </source>
</evidence>
<keyword evidence="2 6" id="KW-0812">Transmembrane</keyword>
<dbReference type="InterPro" id="IPR036259">
    <property type="entry name" value="MFS_trans_sf"/>
</dbReference>
<comment type="subcellular location">
    <subcellularLocation>
        <location evidence="1">Membrane</location>
        <topology evidence="1">Multi-pass membrane protein</topology>
    </subcellularLocation>
</comment>
<dbReference type="RefSeq" id="XP_066710956.1">
    <property type="nucleotide sequence ID" value="XM_066861846.1"/>
</dbReference>
<keyword evidence="4 6" id="KW-0472">Membrane</keyword>
<sequence length="237" mass="24819">MPLATTIASILSRTAPFRYSISLAASSTLVAVRAGATIFALLVLLPPLLLFYNRPHLPRLHHRGRTGTTAAATTTSSPSQQHPLYRDLDLARIFALFPILGAVILAAASTSRGTIAGTVVFTLGAPVPGLARAVLARLVEPAHRGRFFGLLAVVEQTGFLVFGLFLSGLLDAGLRNSEEQQQQGGRQWLGLPLYLAAFPVRASGTRPLARPPARAAAIATWKDRGGGRAGADGGGVG</sequence>
<feature type="transmembrane region" description="Helical" evidence="6">
    <location>
        <begin position="90"/>
        <end position="109"/>
    </location>
</feature>
<name>A0ABR1TQ08_9PEZI</name>
<feature type="transmembrane region" description="Helical" evidence="6">
    <location>
        <begin position="147"/>
        <end position="170"/>
    </location>
</feature>
<dbReference type="EMBL" id="JAQQWL010000011">
    <property type="protein sequence ID" value="KAK8048707.1"/>
    <property type="molecule type" value="Genomic_DNA"/>
</dbReference>
<accession>A0ABR1TQ08</accession>
<gene>
    <name evidence="7" type="ORF">PG994_010437</name>
</gene>
<feature type="compositionally biased region" description="Low complexity" evidence="5">
    <location>
        <begin position="66"/>
        <end position="75"/>
    </location>
</feature>
<dbReference type="SUPFAM" id="SSF103473">
    <property type="entry name" value="MFS general substrate transporter"/>
    <property type="match status" value="1"/>
</dbReference>
<keyword evidence="8" id="KW-1185">Reference proteome</keyword>
<evidence type="ECO:0000256" key="3">
    <source>
        <dbReference type="ARBA" id="ARBA00022989"/>
    </source>
</evidence>
<evidence type="ECO:0000313" key="8">
    <source>
        <dbReference type="Proteomes" id="UP001480595"/>
    </source>
</evidence>
<comment type="caution">
    <text evidence="7">The sequence shown here is derived from an EMBL/GenBank/DDBJ whole genome shotgun (WGS) entry which is preliminary data.</text>
</comment>
<evidence type="ECO:0000256" key="1">
    <source>
        <dbReference type="ARBA" id="ARBA00004141"/>
    </source>
</evidence>
<dbReference type="PANTHER" id="PTHR23507:SF1">
    <property type="entry name" value="FI18259P1-RELATED"/>
    <property type="match status" value="1"/>
</dbReference>
<dbReference type="PANTHER" id="PTHR23507">
    <property type="entry name" value="ZGC:174356"/>
    <property type="match status" value="1"/>
</dbReference>
<organism evidence="7 8">
    <name type="scientific">Apiospora phragmitis</name>
    <dbReference type="NCBI Taxonomy" id="2905665"/>
    <lineage>
        <taxon>Eukaryota</taxon>
        <taxon>Fungi</taxon>
        <taxon>Dikarya</taxon>
        <taxon>Ascomycota</taxon>
        <taxon>Pezizomycotina</taxon>
        <taxon>Sordariomycetes</taxon>
        <taxon>Xylariomycetidae</taxon>
        <taxon>Amphisphaeriales</taxon>
        <taxon>Apiosporaceae</taxon>
        <taxon>Apiospora</taxon>
    </lineage>
</organism>
<feature type="transmembrane region" description="Helical" evidence="6">
    <location>
        <begin position="115"/>
        <end position="135"/>
    </location>
</feature>